<proteinExistence type="predicted"/>
<gene>
    <name evidence="1" type="ORF">GSI_09511</name>
</gene>
<accession>A0A2G8S3K5</accession>
<organism evidence="1 2">
    <name type="scientific">Ganoderma sinense ZZ0214-1</name>
    <dbReference type="NCBI Taxonomy" id="1077348"/>
    <lineage>
        <taxon>Eukaryota</taxon>
        <taxon>Fungi</taxon>
        <taxon>Dikarya</taxon>
        <taxon>Basidiomycota</taxon>
        <taxon>Agaricomycotina</taxon>
        <taxon>Agaricomycetes</taxon>
        <taxon>Polyporales</taxon>
        <taxon>Polyporaceae</taxon>
        <taxon>Ganoderma</taxon>
    </lineage>
</organism>
<evidence type="ECO:0000313" key="1">
    <source>
        <dbReference type="EMBL" id="PIL28360.1"/>
    </source>
</evidence>
<protein>
    <recommendedName>
        <fullName evidence="3">F-box domain-containing protein</fullName>
    </recommendedName>
</protein>
<dbReference type="OrthoDB" id="2750874at2759"/>
<evidence type="ECO:0008006" key="3">
    <source>
        <dbReference type="Google" id="ProtNLM"/>
    </source>
</evidence>
<dbReference type="EMBL" id="AYKW01000024">
    <property type="protein sequence ID" value="PIL28360.1"/>
    <property type="molecule type" value="Genomic_DNA"/>
</dbReference>
<keyword evidence="2" id="KW-1185">Reference proteome</keyword>
<dbReference type="AlphaFoldDB" id="A0A2G8S3K5"/>
<comment type="caution">
    <text evidence="1">The sequence shown here is derived from an EMBL/GenBank/DDBJ whole genome shotgun (WGS) entry which is preliminary data.</text>
</comment>
<dbReference type="Gene3D" id="3.80.10.10">
    <property type="entry name" value="Ribonuclease Inhibitor"/>
    <property type="match status" value="1"/>
</dbReference>
<reference evidence="1 2" key="1">
    <citation type="journal article" date="2015" name="Sci. Rep.">
        <title>Chromosome-level genome map provides insights into diverse defense mechanisms in the medicinal fungus Ganoderma sinense.</title>
        <authorList>
            <person name="Zhu Y."/>
            <person name="Xu J."/>
            <person name="Sun C."/>
            <person name="Zhou S."/>
            <person name="Xu H."/>
            <person name="Nelson D.R."/>
            <person name="Qian J."/>
            <person name="Song J."/>
            <person name="Luo H."/>
            <person name="Xiang L."/>
            <person name="Li Y."/>
            <person name="Xu Z."/>
            <person name="Ji A."/>
            <person name="Wang L."/>
            <person name="Lu S."/>
            <person name="Hayward A."/>
            <person name="Sun W."/>
            <person name="Li X."/>
            <person name="Schwartz D.C."/>
            <person name="Wang Y."/>
            <person name="Chen S."/>
        </authorList>
    </citation>
    <scope>NUCLEOTIDE SEQUENCE [LARGE SCALE GENOMIC DNA]</scope>
    <source>
        <strain evidence="1 2">ZZ0214-1</strain>
    </source>
</reference>
<sequence>MSHHFCHSLSDSLSRLDDDSLLELFEHVNTYGGLHSLSLTCKWAREVCKPILFRRCRWAPGYAFNSPHSIPETIWPYVRSISIHGNFHLLKYESNYYPYTPVGYDVVYAPLTTSLCRLPRLHTLTIGSTVGGVPWEAINAAVQVPQLRNLRISGFLDHRDILPAKTEQSLRLPVHSLATIDYPSSGYRKVSATEIKIFSVLLHQVTFQRSLEALSVPSECMSLDYLSTTQFPRLRELALIGRRQHSDGQQDVPYISILANMPRLRKLALTFSQPIGLPRQQIWPVDMAAEFPCPDLEDLSVSYPHPDDEFYAHLPPTLRRLTLRCWPRHYLHLLEHDRRHMTAKYGWYSPILSSSEMLRILRRCPSRNIRRLEVEFEEDHSGRDLFFYISEAFPQLEYVVIHRYRPVGGVEVTSVATLAQALAPLRRLRILLCNLDFEDAPDPFGDDFAPFINRLQDVASILASSLSPSVEIIGLLLRHGMLTPYEYFRPIRDGRNGPRARHDKYVYKTHGMPYVIVIVHRREIVPHDPVIQFG</sequence>
<name>A0A2G8S3K5_9APHY</name>
<evidence type="ECO:0000313" key="2">
    <source>
        <dbReference type="Proteomes" id="UP000230002"/>
    </source>
</evidence>
<dbReference type="Proteomes" id="UP000230002">
    <property type="component" value="Unassembled WGS sequence"/>
</dbReference>
<dbReference type="SUPFAM" id="SSF52047">
    <property type="entry name" value="RNI-like"/>
    <property type="match status" value="1"/>
</dbReference>
<dbReference type="InterPro" id="IPR032675">
    <property type="entry name" value="LRR_dom_sf"/>
</dbReference>